<evidence type="ECO:0000259" key="13">
    <source>
        <dbReference type="SMART" id="SM00849"/>
    </source>
</evidence>
<dbReference type="Gene3D" id="3.40.50.12650">
    <property type="match status" value="1"/>
</dbReference>
<keyword evidence="10" id="KW-0539">Nucleus</keyword>
<dbReference type="KEGG" id="clec:106672318"/>
<dbReference type="PANTHER" id="PTHR23240:SF8">
    <property type="entry name" value="PROTEIN ARTEMIS"/>
    <property type="match status" value="1"/>
</dbReference>
<dbReference type="GO" id="GO:0035312">
    <property type="term" value="F:5'-3' DNA exonuclease activity"/>
    <property type="evidence" value="ECO:0007669"/>
    <property type="project" value="TreeGrafter"/>
</dbReference>
<evidence type="ECO:0000256" key="5">
    <source>
        <dbReference type="ARBA" id="ARBA00022763"/>
    </source>
</evidence>
<dbReference type="RefSeq" id="XP_014259137.1">
    <property type="nucleotide sequence ID" value="XM_014403651.2"/>
</dbReference>
<dbReference type="EnsemblMetazoa" id="XM_024226193.1">
    <property type="protein sequence ID" value="XP_024081961.1"/>
    <property type="gene ID" value="LOC106672318"/>
</dbReference>
<comment type="similarity">
    <text evidence="2">Belongs to the DNA repair metallo-beta-lactamase (DRMBL) family.</text>
</comment>
<evidence type="ECO:0000256" key="2">
    <source>
        <dbReference type="ARBA" id="ARBA00010304"/>
    </source>
</evidence>
<dbReference type="EnsemblMetazoa" id="XM_014403650.2">
    <property type="protein sequence ID" value="XP_014259136.1"/>
    <property type="gene ID" value="LOC106672318"/>
</dbReference>
<dbReference type="InterPro" id="IPR036866">
    <property type="entry name" value="RibonucZ/Hydroxyglut_hydro"/>
</dbReference>
<dbReference type="SUPFAM" id="SSF56281">
    <property type="entry name" value="Metallo-hydrolase/oxidoreductase"/>
    <property type="match status" value="1"/>
</dbReference>
<keyword evidence="7" id="KW-0269">Exonuclease</keyword>
<protein>
    <recommendedName>
        <fullName evidence="11">Protein artemis</fullName>
    </recommendedName>
    <alternativeName>
        <fullName evidence="12">DNA cross-link repair 1C protein</fullName>
    </alternativeName>
</protein>
<evidence type="ECO:0000256" key="9">
    <source>
        <dbReference type="ARBA" id="ARBA00023204"/>
    </source>
</evidence>
<evidence type="ECO:0000313" key="15">
    <source>
        <dbReference type="Proteomes" id="UP000494040"/>
    </source>
</evidence>
<dbReference type="Pfam" id="PF07522">
    <property type="entry name" value="DRMBL"/>
    <property type="match status" value="1"/>
</dbReference>
<evidence type="ECO:0000256" key="11">
    <source>
        <dbReference type="ARBA" id="ARBA00039759"/>
    </source>
</evidence>
<proteinExistence type="inferred from homology"/>
<evidence type="ECO:0000256" key="6">
    <source>
        <dbReference type="ARBA" id="ARBA00022801"/>
    </source>
</evidence>
<dbReference type="SMART" id="SM00849">
    <property type="entry name" value="Lactamase_B"/>
    <property type="match status" value="1"/>
</dbReference>
<dbReference type="CTD" id="40669"/>
<dbReference type="GeneID" id="106672318"/>
<dbReference type="EnsemblMetazoa" id="XM_014403647.2">
    <property type="protein sequence ID" value="XP_014259133.1"/>
    <property type="gene ID" value="LOC106672318"/>
</dbReference>
<evidence type="ECO:0000256" key="7">
    <source>
        <dbReference type="ARBA" id="ARBA00022839"/>
    </source>
</evidence>
<keyword evidence="5" id="KW-0227">DNA damage</keyword>
<keyword evidence="15" id="KW-1185">Reference proteome</keyword>
<dbReference type="RefSeq" id="XP_014259134.1">
    <property type="nucleotide sequence ID" value="XM_014403648.2"/>
</dbReference>
<evidence type="ECO:0000256" key="8">
    <source>
        <dbReference type="ARBA" id="ARBA00023172"/>
    </source>
</evidence>
<dbReference type="GO" id="GO:0006303">
    <property type="term" value="P:double-strand break repair via nonhomologous end joining"/>
    <property type="evidence" value="ECO:0007669"/>
    <property type="project" value="TreeGrafter"/>
</dbReference>
<dbReference type="GO" id="GO:0000723">
    <property type="term" value="P:telomere maintenance"/>
    <property type="evidence" value="ECO:0007669"/>
    <property type="project" value="TreeGrafter"/>
</dbReference>
<keyword evidence="8" id="KW-0233">DNA recombination</keyword>
<evidence type="ECO:0000256" key="4">
    <source>
        <dbReference type="ARBA" id="ARBA00022759"/>
    </source>
</evidence>
<keyword evidence="3" id="KW-0540">Nuclease</keyword>
<evidence type="ECO:0000256" key="10">
    <source>
        <dbReference type="ARBA" id="ARBA00023242"/>
    </source>
</evidence>
<dbReference type="Gene3D" id="3.60.15.10">
    <property type="entry name" value="Ribonuclease Z/Hydroxyacylglutathione hydrolase-like"/>
    <property type="match status" value="1"/>
</dbReference>
<evidence type="ECO:0000256" key="12">
    <source>
        <dbReference type="ARBA" id="ARBA00042677"/>
    </source>
</evidence>
<dbReference type="PANTHER" id="PTHR23240">
    <property type="entry name" value="DNA CROSS-LINK REPAIR PROTEIN PSO2/SNM1-RELATED"/>
    <property type="match status" value="1"/>
</dbReference>
<dbReference type="GO" id="GO:0031123">
    <property type="term" value="P:RNA 3'-end processing"/>
    <property type="evidence" value="ECO:0007669"/>
    <property type="project" value="UniProtKB-ARBA"/>
</dbReference>
<dbReference type="RefSeq" id="XP_024081960.1">
    <property type="nucleotide sequence ID" value="XM_024226192.1"/>
</dbReference>
<keyword evidence="4" id="KW-0255">Endonuclease</keyword>
<evidence type="ECO:0000313" key="14">
    <source>
        <dbReference type="EnsemblMetazoa" id="XP_014259134.1"/>
    </source>
</evidence>
<dbReference type="GO" id="GO:0036297">
    <property type="term" value="P:interstrand cross-link repair"/>
    <property type="evidence" value="ECO:0007669"/>
    <property type="project" value="TreeGrafter"/>
</dbReference>
<organism evidence="14 15">
    <name type="scientific">Cimex lectularius</name>
    <name type="common">Bed bug</name>
    <name type="synonym">Acanthia lectularia</name>
    <dbReference type="NCBI Taxonomy" id="79782"/>
    <lineage>
        <taxon>Eukaryota</taxon>
        <taxon>Metazoa</taxon>
        <taxon>Ecdysozoa</taxon>
        <taxon>Arthropoda</taxon>
        <taxon>Hexapoda</taxon>
        <taxon>Insecta</taxon>
        <taxon>Pterygota</taxon>
        <taxon>Neoptera</taxon>
        <taxon>Paraneoptera</taxon>
        <taxon>Hemiptera</taxon>
        <taxon>Heteroptera</taxon>
        <taxon>Panheteroptera</taxon>
        <taxon>Cimicomorpha</taxon>
        <taxon>Cimicidae</taxon>
        <taxon>Cimex</taxon>
    </lineage>
</organism>
<dbReference type="GO" id="GO:0006310">
    <property type="term" value="P:DNA recombination"/>
    <property type="evidence" value="ECO:0007669"/>
    <property type="project" value="UniProtKB-KW"/>
</dbReference>
<feature type="domain" description="Metallo-beta-lactamase" evidence="13">
    <location>
        <begin position="2"/>
        <end position="162"/>
    </location>
</feature>
<dbReference type="EnsemblMetazoa" id="XM_024226192.1">
    <property type="protein sequence ID" value="XP_024081960.1"/>
    <property type="gene ID" value="LOC106672318"/>
</dbReference>
<dbReference type="GO" id="GO:0003684">
    <property type="term" value="F:damaged DNA binding"/>
    <property type="evidence" value="ECO:0007669"/>
    <property type="project" value="TreeGrafter"/>
</dbReference>
<dbReference type="InterPro" id="IPR011084">
    <property type="entry name" value="DRMBL"/>
</dbReference>
<evidence type="ECO:0000256" key="1">
    <source>
        <dbReference type="ARBA" id="ARBA00004123"/>
    </source>
</evidence>
<dbReference type="GO" id="GO:0005634">
    <property type="term" value="C:nucleus"/>
    <property type="evidence" value="ECO:0007669"/>
    <property type="project" value="UniProtKB-SubCell"/>
</dbReference>
<keyword evidence="9" id="KW-0234">DNA repair</keyword>
<dbReference type="OrthoDB" id="262529at2759"/>
<dbReference type="GO" id="GO:0004519">
    <property type="term" value="F:endonuclease activity"/>
    <property type="evidence" value="ECO:0007669"/>
    <property type="project" value="UniProtKB-KW"/>
</dbReference>
<accession>A0A8I6TH45</accession>
<dbReference type="EnsemblMetazoa" id="XM_014403649.2">
    <property type="protein sequence ID" value="XP_014259135.1"/>
    <property type="gene ID" value="LOC106672318"/>
</dbReference>
<dbReference type="AlphaFoldDB" id="A0A8I6TH45"/>
<keyword evidence="6" id="KW-0378">Hydrolase</keyword>
<dbReference type="EnsemblMetazoa" id="XM_014403651.2">
    <property type="protein sequence ID" value="XP_014259137.1"/>
    <property type="gene ID" value="LOC106672318"/>
</dbReference>
<dbReference type="Proteomes" id="UP000494040">
    <property type="component" value="Unassembled WGS sequence"/>
</dbReference>
<dbReference type="InterPro" id="IPR001279">
    <property type="entry name" value="Metallo-B-lactamas"/>
</dbReference>
<dbReference type="RefSeq" id="XP_024081961.1">
    <property type="nucleotide sequence ID" value="XM_024226193.1"/>
</dbReference>
<sequence length="396" mass="45829">MSIFSGVFQEKELCGIQIDKFELNSNSKPKIFFLTHYHSDHIVGLNDLNYINYFNENDDVYLYCSEITKKLIKKNIVLNEKRIIIHEEGAVVICPNDEWIKVTALRAGHCPGSLMYLFESNISNVLFTGDFRLSMRDVKLCKSLKSIKLDKIYLDTTFASPSYPSFPTREESFKCILKLITNKEQEGNSVLFIIKLSANVGQEFLMVKIYEALGRKIYIEEKVAMNYTSSIKQLVNVVTPNPQETNIHFYFSENLIQEKARKVVNAVIIKPTAQWFHRDNLINGPLQKDYSIWRVAYSSHSSLEELSEFVKYLKPAEIVPIAFANKVRIGKIGYTFEKMTVDEMLTEIQCNNSLHKCIRKREHENPLPNFKIAKKLKVGWEEELKIMNELGELIVL</sequence>
<dbReference type="RefSeq" id="XP_014259135.1">
    <property type="nucleotide sequence ID" value="XM_014403649.2"/>
</dbReference>
<dbReference type="RefSeq" id="XP_014259136.1">
    <property type="nucleotide sequence ID" value="XM_014403650.2"/>
</dbReference>
<evidence type="ECO:0000256" key="3">
    <source>
        <dbReference type="ARBA" id="ARBA00022722"/>
    </source>
</evidence>
<dbReference type="OMA" id="PANHCAG"/>
<name>A0A8I6TH45_CIMLE</name>
<dbReference type="EnsemblMetazoa" id="XM_014403648.2">
    <property type="protein sequence ID" value="XP_014259134.1"/>
    <property type="gene ID" value="LOC106672318"/>
</dbReference>
<comment type="subcellular location">
    <subcellularLocation>
        <location evidence="1">Nucleus</location>
    </subcellularLocation>
</comment>
<reference evidence="14" key="1">
    <citation type="submission" date="2022-01" db="UniProtKB">
        <authorList>
            <consortium name="EnsemblMetazoa"/>
        </authorList>
    </citation>
    <scope>IDENTIFICATION</scope>
</reference>
<dbReference type="RefSeq" id="XP_014259133.1">
    <property type="nucleotide sequence ID" value="XM_014403647.2"/>
</dbReference>